<keyword evidence="2" id="KW-0472">Membrane</keyword>
<keyword evidence="2" id="KW-1133">Transmembrane helix</keyword>
<evidence type="ECO:0000313" key="4">
    <source>
        <dbReference type="Proteomes" id="UP000198784"/>
    </source>
</evidence>
<proteinExistence type="predicted"/>
<evidence type="ECO:0000256" key="1">
    <source>
        <dbReference type="SAM" id="MobiDB-lite"/>
    </source>
</evidence>
<keyword evidence="2" id="KW-0812">Transmembrane</keyword>
<dbReference type="Pfam" id="PF17198">
    <property type="entry name" value="AveC_like"/>
    <property type="match status" value="1"/>
</dbReference>
<reference evidence="4" key="1">
    <citation type="submission" date="2016-10" db="EMBL/GenBank/DDBJ databases">
        <authorList>
            <person name="Varghese N."/>
            <person name="Submissions S."/>
        </authorList>
    </citation>
    <scope>NUCLEOTIDE SEQUENCE [LARGE SCALE GENOMIC DNA]</scope>
    <source>
        <strain evidence="4">DSM 17834</strain>
    </source>
</reference>
<feature type="transmembrane region" description="Helical" evidence="2">
    <location>
        <begin position="82"/>
        <end position="101"/>
    </location>
</feature>
<dbReference type="OrthoDB" id="7062585at2"/>
<dbReference type="InterPro" id="IPR033459">
    <property type="entry name" value="AveC-like"/>
</dbReference>
<dbReference type="STRING" id="289003.SAMN05216190_14216"/>
<protein>
    <submittedName>
        <fullName evidence="3">Uncharacterized protein</fullName>
    </submittedName>
</protein>
<name>A0A1I5WPI8_9PSED</name>
<feature type="region of interest" description="Disordered" evidence="1">
    <location>
        <begin position="202"/>
        <end position="221"/>
    </location>
</feature>
<sequence length="221" mass="24568">MDGGYPDFLIWGCLVGLAAMRFVKARLPSISNVKLAIAGILATMLFDIVLEILLIRVTGLYAYLGAIRSLSLFGGHWYQFPIYERILFGGWWGLCTVLLYFKDDKGLTWVERGVEKIDICKRSNVLKGMVRAIAVIGFCQVVELTIYVLPMPLITANGDAFPDDLPVFFTVGSGMCGPDTGLACPRPDLPIMRRNDLEKFSNTPQVSHEQAMERIEAQTAQ</sequence>
<gene>
    <name evidence="3" type="ORF">SAMN05216190_14216</name>
</gene>
<dbReference type="Proteomes" id="UP000198784">
    <property type="component" value="Unassembled WGS sequence"/>
</dbReference>
<feature type="compositionally biased region" description="Basic and acidic residues" evidence="1">
    <location>
        <begin position="210"/>
        <end position="221"/>
    </location>
</feature>
<dbReference type="AlphaFoldDB" id="A0A1I5WPI8"/>
<dbReference type="RefSeq" id="WP_090505453.1">
    <property type="nucleotide sequence ID" value="NZ_FOWX01000042.1"/>
</dbReference>
<dbReference type="EMBL" id="FOWX01000042">
    <property type="protein sequence ID" value="SFQ21702.1"/>
    <property type="molecule type" value="Genomic_DNA"/>
</dbReference>
<keyword evidence="4" id="KW-1185">Reference proteome</keyword>
<evidence type="ECO:0000313" key="3">
    <source>
        <dbReference type="EMBL" id="SFQ21702.1"/>
    </source>
</evidence>
<organism evidence="3 4">
    <name type="scientific">Pseudomonas borbori</name>
    <dbReference type="NCBI Taxonomy" id="289003"/>
    <lineage>
        <taxon>Bacteria</taxon>
        <taxon>Pseudomonadati</taxon>
        <taxon>Pseudomonadota</taxon>
        <taxon>Gammaproteobacteria</taxon>
        <taxon>Pseudomonadales</taxon>
        <taxon>Pseudomonadaceae</taxon>
        <taxon>Pseudomonas</taxon>
    </lineage>
</organism>
<feature type="transmembrane region" description="Helical" evidence="2">
    <location>
        <begin position="6"/>
        <end position="23"/>
    </location>
</feature>
<accession>A0A1I5WPI8</accession>
<evidence type="ECO:0000256" key="2">
    <source>
        <dbReference type="SAM" id="Phobius"/>
    </source>
</evidence>
<feature type="transmembrane region" description="Helical" evidence="2">
    <location>
        <begin position="129"/>
        <end position="149"/>
    </location>
</feature>
<feature type="transmembrane region" description="Helical" evidence="2">
    <location>
        <begin position="35"/>
        <end position="62"/>
    </location>
</feature>